<evidence type="ECO:0000256" key="1">
    <source>
        <dbReference type="SAM" id="MobiDB-lite"/>
    </source>
</evidence>
<dbReference type="Proteomes" id="UP001220324">
    <property type="component" value="Unassembled WGS sequence"/>
</dbReference>
<dbReference type="EMBL" id="JAQIZZ010000001">
    <property type="protein sequence ID" value="KAJ5557466.1"/>
    <property type="molecule type" value="Genomic_DNA"/>
</dbReference>
<organism evidence="2 3">
    <name type="scientific">Penicillium frequentans</name>
    <dbReference type="NCBI Taxonomy" id="3151616"/>
    <lineage>
        <taxon>Eukaryota</taxon>
        <taxon>Fungi</taxon>
        <taxon>Dikarya</taxon>
        <taxon>Ascomycota</taxon>
        <taxon>Pezizomycotina</taxon>
        <taxon>Eurotiomycetes</taxon>
        <taxon>Eurotiomycetidae</taxon>
        <taxon>Eurotiales</taxon>
        <taxon>Aspergillaceae</taxon>
        <taxon>Penicillium</taxon>
    </lineage>
</organism>
<evidence type="ECO:0000313" key="2">
    <source>
        <dbReference type="EMBL" id="KAJ5557466.1"/>
    </source>
</evidence>
<reference evidence="2 3" key="1">
    <citation type="journal article" date="2023" name="IMA Fungus">
        <title>Comparative genomic study of the Penicillium genus elucidates a diverse pangenome and 15 lateral gene transfer events.</title>
        <authorList>
            <person name="Petersen C."/>
            <person name="Sorensen T."/>
            <person name="Nielsen M.R."/>
            <person name="Sondergaard T.E."/>
            <person name="Sorensen J.L."/>
            <person name="Fitzpatrick D.A."/>
            <person name="Frisvad J.C."/>
            <person name="Nielsen K.L."/>
        </authorList>
    </citation>
    <scope>NUCLEOTIDE SEQUENCE [LARGE SCALE GENOMIC DNA]</scope>
    <source>
        <strain evidence="2 3">IBT 35679</strain>
    </source>
</reference>
<evidence type="ECO:0008006" key="4">
    <source>
        <dbReference type="Google" id="ProtNLM"/>
    </source>
</evidence>
<feature type="compositionally biased region" description="Basic and acidic residues" evidence="1">
    <location>
        <begin position="138"/>
        <end position="157"/>
    </location>
</feature>
<proteinExistence type="predicted"/>
<comment type="caution">
    <text evidence="2">The sequence shown here is derived from an EMBL/GenBank/DDBJ whole genome shotgun (WGS) entry which is preliminary data.</text>
</comment>
<feature type="compositionally biased region" description="Basic and acidic residues" evidence="1">
    <location>
        <begin position="169"/>
        <end position="178"/>
    </location>
</feature>
<feature type="region of interest" description="Disordered" evidence="1">
    <location>
        <begin position="1"/>
        <end position="213"/>
    </location>
</feature>
<feature type="compositionally biased region" description="Basic and acidic residues" evidence="1">
    <location>
        <begin position="54"/>
        <end position="75"/>
    </location>
</feature>
<sequence length="213" mass="24122">MAPKDKYTDPELRDEVKEEIHKGDKGGKPGQWSARKAQMMASEYKKRGGSYNTSKEDQSESQKHLDQWSKEDWQTKEGSGTAKKEDGTRKRYLPKEAWEQMSDDEKEKTDDKKVKESKKGKQFVGNTTEAKSARKKASRDSADSPDEDSKANGEGKKHQTRTQTRRSSRLQDKADGEKNGASQNSNSPKSKKRTATQSKSSNKKKKNESSKEE</sequence>
<dbReference type="AlphaFoldDB" id="A0AAD6D7Y1"/>
<feature type="compositionally biased region" description="Basic residues" evidence="1">
    <location>
        <begin position="158"/>
        <end position="168"/>
    </location>
</feature>
<evidence type="ECO:0000313" key="3">
    <source>
        <dbReference type="Proteomes" id="UP001220324"/>
    </source>
</evidence>
<feature type="compositionally biased region" description="Basic and acidic residues" evidence="1">
    <location>
        <begin position="1"/>
        <end position="27"/>
    </location>
</feature>
<protein>
    <recommendedName>
        <fullName evidence="4">DUF5872 domain-containing protein</fullName>
    </recommendedName>
</protein>
<keyword evidence="3" id="KW-1185">Reference proteome</keyword>
<feature type="compositionally biased region" description="Basic and acidic residues" evidence="1">
    <location>
        <begin position="82"/>
        <end position="119"/>
    </location>
</feature>
<accession>A0AAD6D7Y1</accession>
<name>A0AAD6D7Y1_9EURO</name>
<gene>
    <name evidence="2" type="ORF">N7494_001381</name>
</gene>